<evidence type="ECO:0000256" key="5">
    <source>
        <dbReference type="SAM" id="MobiDB-lite"/>
    </source>
</evidence>
<dbReference type="InterPro" id="IPR032692">
    <property type="entry name" value="YccS_N"/>
</dbReference>
<feature type="domain" description="Integral membrane bound transporter" evidence="8">
    <location>
        <begin position="381"/>
        <end position="503"/>
    </location>
</feature>
<feature type="transmembrane region" description="Helical" evidence="6">
    <location>
        <begin position="149"/>
        <end position="168"/>
    </location>
</feature>
<feature type="compositionally biased region" description="Basic residues" evidence="5">
    <location>
        <begin position="682"/>
        <end position="692"/>
    </location>
</feature>
<dbReference type="EMBL" id="FZOF01000007">
    <property type="protein sequence ID" value="SNS64821.1"/>
    <property type="molecule type" value="Genomic_DNA"/>
</dbReference>
<dbReference type="Pfam" id="PF13515">
    <property type="entry name" value="FUSC_2"/>
    <property type="match status" value="1"/>
</dbReference>
<keyword evidence="4 6" id="KW-0472">Membrane</keyword>
<comment type="subcellular location">
    <subcellularLocation>
        <location evidence="1">Membrane</location>
        <topology evidence="1">Multi-pass membrane protein</topology>
    </subcellularLocation>
</comment>
<sequence length="692" mass="73265">MTWLRALRRSAREGLRIERAGLEPLVALRAAAGVAIVIGLSLWLAGPLVAASSAFGAFASGMATFQRSWRPRPVLALVAGGGLAVSTFLGYLAGAHWWVFVALLAVWAFLAGMAWALGPTAGIVSSLTVAVMLVVITLPTSALSAFGHALVIAAGGVVQAALIVLFPVRRWGRQRDALADAFAAEADYARRLRHDPFAPFDPEPLMTARSAAVITDRQARRRPAALRGKRVLAERIRPVLTSLADPTVGAAAEGPERDRARELLAAAASVLDAVARAVREAEPVRVPPEAESVVLVEPAPEEQLTGPARRTALRLVALLSEAVSSATGPGGSVSTDTAHLRRPSVPELLPLAVRTVRREARFDSPVFRHAVRLAAVTPAGYALGAALPLGHGYWAPLTSVLVMRPDFSQTYGRSVARFVGTLAGVTVATAVMQSFAPGPYPCAVLAVVSVALMYGLMRTGYLVSQVAASAYVVFLLGMAGSSWTQTVPDRVLLTLLGGVLAMAAYALFPAWETPRLRNRLADRVKATGRYAAAAMEAHAAPARGGREAVRAALLDARAAALAWDQAVARADAEPVRGRGLSRRAADGADAALSAMGRVPMLMEAHLPAPDAAPVPDAAPFARHLRTATADAATAVRERRPPDFAPVRATLEAWPRSDADRIVRRSAELLMETLDDLEASLRPRPRTRPARRR</sequence>
<evidence type="ECO:0000256" key="4">
    <source>
        <dbReference type="ARBA" id="ARBA00023136"/>
    </source>
</evidence>
<feature type="transmembrane region" description="Helical" evidence="6">
    <location>
        <begin position="438"/>
        <end position="456"/>
    </location>
</feature>
<evidence type="ECO:0000256" key="6">
    <source>
        <dbReference type="SAM" id="Phobius"/>
    </source>
</evidence>
<evidence type="ECO:0000256" key="1">
    <source>
        <dbReference type="ARBA" id="ARBA00004141"/>
    </source>
</evidence>
<evidence type="ECO:0000313" key="9">
    <source>
        <dbReference type="EMBL" id="SNS64821.1"/>
    </source>
</evidence>
<dbReference type="GO" id="GO:0016020">
    <property type="term" value="C:membrane"/>
    <property type="evidence" value="ECO:0007669"/>
    <property type="project" value="UniProtKB-SubCell"/>
</dbReference>
<evidence type="ECO:0000256" key="2">
    <source>
        <dbReference type="ARBA" id="ARBA00022692"/>
    </source>
</evidence>
<dbReference type="Pfam" id="PF12805">
    <property type="entry name" value="FUSC-like"/>
    <property type="match status" value="1"/>
</dbReference>
<dbReference type="AlphaFoldDB" id="A0A239G6W7"/>
<evidence type="ECO:0000313" key="10">
    <source>
        <dbReference type="Proteomes" id="UP000198280"/>
    </source>
</evidence>
<name>A0A239G6W7_9ACTN</name>
<accession>A0A239G6W7</accession>
<keyword evidence="3 6" id="KW-1133">Transmembrane helix</keyword>
<feature type="transmembrane region" description="Helical" evidence="6">
    <location>
        <begin position="491"/>
        <end position="511"/>
    </location>
</feature>
<evidence type="ECO:0000259" key="8">
    <source>
        <dbReference type="Pfam" id="PF13515"/>
    </source>
</evidence>
<feature type="transmembrane region" description="Helical" evidence="6">
    <location>
        <begin position="97"/>
        <end position="117"/>
    </location>
</feature>
<feature type="region of interest" description="Disordered" evidence="5">
    <location>
        <begin position="673"/>
        <end position="692"/>
    </location>
</feature>
<proteinExistence type="predicted"/>
<dbReference type="Proteomes" id="UP000198280">
    <property type="component" value="Unassembled WGS sequence"/>
</dbReference>
<keyword evidence="2 6" id="KW-0812">Transmembrane</keyword>
<keyword evidence="10" id="KW-1185">Reference proteome</keyword>
<evidence type="ECO:0000256" key="3">
    <source>
        <dbReference type="ARBA" id="ARBA00022989"/>
    </source>
</evidence>
<dbReference type="OrthoDB" id="128040at2"/>
<organism evidence="9 10">
    <name type="scientific">Actinacidiphila glaucinigra</name>
    <dbReference type="NCBI Taxonomy" id="235986"/>
    <lineage>
        <taxon>Bacteria</taxon>
        <taxon>Bacillati</taxon>
        <taxon>Actinomycetota</taxon>
        <taxon>Actinomycetes</taxon>
        <taxon>Kitasatosporales</taxon>
        <taxon>Streptomycetaceae</taxon>
        <taxon>Actinacidiphila</taxon>
    </lineage>
</organism>
<gene>
    <name evidence="9" type="ORF">SAMN05216252_107256</name>
</gene>
<dbReference type="RefSeq" id="WP_089224691.1">
    <property type="nucleotide sequence ID" value="NZ_FZOF01000007.1"/>
</dbReference>
<feature type="transmembrane region" description="Helical" evidence="6">
    <location>
        <begin position="74"/>
        <end position="91"/>
    </location>
</feature>
<reference evidence="9 10" key="1">
    <citation type="submission" date="2017-06" db="EMBL/GenBank/DDBJ databases">
        <authorList>
            <person name="Kim H.J."/>
            <person name="Triplett B.A."/>
        </authorList>
    </citation>
    <scope>NUCLEOTIDE SEQUENCE [LARGE SCALE GENOMIC DNA]</scope>
    <source>
        <strain evidence="9 10">CGMCC 4.1858</strain>
    </source>
</reference>
<dbReference type="InterPro" id="IPR049453">
    <property type="entry name" value="Memb_transporter_dom"/>
</dbReference>
<feature type="domain" description="Integral membrane protein YccS N-terminal" evidence="7">
    <location>
        <begin position="84"/>
        <end position="202"/>
    </location>
</feature>
<evidence type="ECO:0000259" key="7">
    <source>
        <dbReference type="Pfam" id="PF12805"/>
    </source>
</evidence>
<protein>
    <submittedName>
        <fullName evidence="9">Uncharacterized membrane protein YccC</fullName>
    </submittedName>
</protein>
<feature type="transmembrane region" description="Helical" evidence="6">
    <location>
        <begin position="461"/>
        <end position="479"/>
    </location>
</feature>